<dbReference type="AlphaFoldDB" id="A0A8T0AL89"/>
<dbReference type="EMBL" id="JABFDY010000022">
    <property type="protein sequence ID" value="KAF7691447.1"/>
    <property type="molecule type" value="Genomic_DNA"/>
</dbReference>
<proteinExistence type="predicted"/>
<comment type="caution">
    <text evidence="1">The sequence shown here is derived from an EMBL/GenBank/DDBJ whole genome shotgun (WGS) entry which is preliminary data.</text>
</comment>
<reference evidence="1" key="1">
    <citation type="submission" date="2020-08" db="EMBL/GenBank/DDBJ databases">
        <title>Chromosome-level assembly of Southern catfish (Silurus meridionalis) provides insights into visual adaptation to the nocturnal and benthic lifestyles.</title>
        <authorList>
            <person name="Zhang Y."/>
            <person name="Wang D."/>
            <person name="Peng Z."/>
        </authorList>
    </citation>
    <scope>NUCLEOTIDE SEQUENCE</scope>
    <source>
        <strain evidence="1">SWU-2019-XX</strain>
        <tissue evidence="1">Muscle</tissue>
    </source>
</reference>
<protein>
    <submittedName>
        <fullName evidence="1">Uncharacterized protein</fullName>
    </submittedName>
</protein>
<name>A0A8T0AL89_SILME</name>
<dbReference type="Proteomes" id="UP000606274">
    <property type="component" value="Unassembled WGS sequence"/>
</dbReference>
<accession>A0A8T0AL89</accession>
<evidence type="ECO:0000313" key="2">
    <source>
        <dbReference type="Proteomes" id="UP000606274"/>
    </source>
</evidence>
<gene>
    <name evidence="1" type="ORF">HF521_011744</name>
</gene>
<sequence>MSDMLRKVSSSIDSLAMGRIPPYLVPLSLVQAALSSATIHSTDFLQAHLAYALGGSILLHIDPDQGEMAFLLNLPIIELDNIYRLKDVVNVGLWKGNTHIKDTRCPAEAKPRSQVTDTQAEIVGDQISGLSTCPSIPPH</sequence>
<keyword evidence="2" id="KW-1185">Reference proteome</keyword>
<evidence type="ECO:0000313" key="1">
    <source>
        <dbReference type="EMBL" id="KAF7691447.1"/>
    </source>
</evidence>
<organism evidence="1 2">
    <name type="scientific">Silurus meridionalis</name>
    <name type="common">Southern catfish</name>
    <name type="synonym">Silurus soldatovi meridionalis</name>
    <dbReference type="NCBI Taxonomy" id="175797"/>
    <lineage>
        <taxon>Eukaryota</taxon>
        <taxon>Metazoa</taxon>
        <taxon>Chordata</taxon>
        <taxon>Craniata</taxon>
        <taxon>Vertebrata</taxon>
        <taxon>Euteleostomi</taxon>
        <taxon>Actinopterygii</taxon>
        <taxon>Neopterygii</taxon>
        <taxon>Teleostei</taxon>
        <taxon>Ostariophysi</taxon>
        <taxon>Siluriformes</taxon>
        <taxon>Siluridae</taxon>
        <taxon>Silurus</taxon>
    </lineage>
</organism>